<name>A0A6J2KFC5_BOMMA</name>
<dbReference type="GO" id="GO:0004252">
    <property type="term" value="F:serine-type endopeptidase activity"/>
    <property type="evidence" value="ECO:0007669"/>
    <property type="project" value="InterPro"/>
</dbReference>
<dbReference type="InterPro" id="IPR001254">
    <property type="entry name" value="Trypsin_dom"/>
</dbReference>
<dbReference type="SMART" id="SM00020">
    <property type="entry name" value="Tryp_SPc"/>
    <property type="match status" value="1"/>
</dbReference>
<accession>A0A6J2KFC5</accession>
<keyword evidence="1" id="KW-1015">Disulfide bond</keyword>
<dbReference type="GeneID" id="114251057"/>
<dbReference type="OrthoDB" id="7448293at2759"/>
<dbReference type="Gene3D" id="2.40.10.10">
    <property type="entry name" value="Trypsin-like serine proteases"/>
    <property type="match status" value="1"/>
</dbReference>
<sequence>MIYFGFVFTFAFVVILSPQAIAQGENDIKRGTYPYMAFVYYLDNTIVDESGARFLQSAFLIRLDWLVTSSIDVSSPDNNVVGFPTKTLLARVGAVTIDTNFTLNEDEDEQEQEIIQVVRPSNHNASEWWRTDISLLKTIFPFKITTAVNSAYFHLKMETFNKPCFILIFIKESGNFSDDKVLKRTSVELQIPSTKEICGARFTENSMVCAVENDEYKNNTVQDFCLGNSGGPLICHNEVVGVQTYAELNCNPPYLYQLLNQWENFISCGTDDKCHEKECSKHCVSFHKDVKTEQNKPTLTARIDYPKSTEKTFENITATSALPETVTEEGEIEMTPTLTTEATTTEVNTTTRITLPTSVGRATTKTSNMKDEIRADSTENLRNSRKRLEHVEEEAKRKVNVEAQKEDKDHKETKIVKLSSAADRNSAIHCYLFGLMFWHFI</sequence>
<feature type="chain" id="PRO_5026701098" evidence="4">
    <location>
        <begin position="23"/>
        <end position="441"/>
    </location>
</feature>
<feature type="domain" description="Peptidase S1" evidence="5">
    <location>
        <begin position="21"/>
        <end position="271"/>
    </location>
</feature>
<comment type="similarity">
    <text evidence="2">Belongs to the peptidase S1 family. CLIP subfamily.</text>
</comment>
<gene>
    <name evidence="7" type="primary">LOC114251057</name>
</gene>
<dbReference type="RefSeq" id="XP_028041036.1">
    <property type="nucleotide sequence ID" value="XM_028185235.1"/>
</dbReference>
<dbReference type="InterPro" id="IPR009003">
    <property type="entry name" value="Peptidase_S1_PA"/>
</dbReference>
<evidence type="ECO:0000256" key="3">
    <source>
        <dbReference type="SAM" id="Coils"/>
    </source>
</evidence>
<reference evidence="7" key="1">
    <citation type="submission" date="2025-08" db="UniProtKB">
        <authorList>
            <consortium name="RefSeq"/>
        </authorList>
    </citation>
    <scope>IDENTIFICATION</scope>
    <source>
        <tissue evidence="7">Silk gland</tissue>
    </source>
</reference>
<evidence type="ECO:0000259" key="5">
    <source>
        <dbReference type="PROSITE" id="PS50240"/>
    </source>
</evidence>
<dbReference type="GO" id="GO:0006508">
    <property type="term" value="P:proteolysis"/>
    <property type="evidence" value="ECO:0007669"/>
    <property type="project" value="InterPro"/>
</dbReference>
<keyword evidence="4" id="KW-0732">Signal</keyword>
<evidence type="ECO:0000313" key="6">
    <source>
        <dbReference type="Proteomes" id="UP000504629"/>
    </source>
</evidence>
<dbReference type="PROSITE" id="PS50240">
    <property type="entry name" value="TRYPSIN_DOM"/>
    <property type="match status" value="1"/>
</dbReference>
<dbReference type="SUPFAM" id="SSF50494">
    <property type="entry name" value="Trypsin-like serine proteases"/>
    <property type="match status" value="1"/>
</dbReference>
<proteinExistence type="inferred from homology"/>
<keyword evidence="3" id="KW-0175">Coiled coil</keyword>
<evidence type="ECO:0000313" key="7">
    <source>
        <dbReference type="RefSeq" id="XP_028041036.1"/>
    </source>
</evidence>
<dbReference type="InterPro" id="IPR051487">
    <property type="entry name" value="Ser/Thr_Proteases_Immune/Dev"/>
</dbReference>
<feature type="signal peptide" evidence="4">
    <location>
        <begin position="1"/>
        <end position="22"/>
    </location>
</feature>
<protein>
    <submittedName>
        <fullName evidence="7">Mast cell protease 3-like</fullName>
    </submittedName>
</protein>
<evidence type="ECO:0000256" key="4">
    <source>
        <dbReference type="SAM" id="SignalP"/>
    </source>
</evidence>
<dbReference type="Pfam" id="PF00089">
    <property type="entry name" value="Trypsin"/>
    <property type="match status" value="1"/>
</dbReference>
<feature type="coiled-coil region" evidence="3">
    <location>
        <begin position="374"/>
        <end position="401"/>
    </location>
</feature>
<dbReference type="InterPro" id="IPR043504">
    <property type="entry name" value="Peptidase_S1_PA_chymotrypsin"/>
</dbReference>
<dbReference type="Proteomes" id="UP000504629">
    <property type="component" value="Unplaced"/>
</dbReference>
<evidence type="ECO:0000256" key="2">
    <source>
        <dbReference type="ARBA" id="ARBA00024195"/>
    </source>
</evidence>
<dbReference type="KEGG" id="bman:114251057"/>
<keyword evidence="6" id="KW-1185">Reference proteome</keyword>
<organism evidence="6 7">
    <name type="scientific">Bombyx mandarina</name>
    <name type="common">Wild silk moth</name>
    <name type="synonym">Wild silkworm</name>
    <dbReference type="NCBI Taxonomy" id="7092"/>
    <lineage>
        <taxon>Eukaryota</taxon>
        <taxon>Metazoa</taxon>
        <taxon>Ecdysozoa</taxon>
        <taxon>Arthropoda</taxon>
        <taxon>Hexapoda</taxon>
        <taxon>Insecta</taxon>
        <taxon>Pterygota</taxon>
        <taxon>Neoptera</taxon>
        <taxon>Endopterygota</taxon>
        <taxon>Lepidoptera</taxon>
        <taxon>Glossata</taxon>
        <taxon>Ditrysia</taxon>
        <taxon>Bombycoidea</taxon>
        <taxon>Bombycidae</taxon>
        <taxon>Bombycinae</taxon>
        <taxon>Bombyx</taxon>
    </lineage>
</organism>
<evidence type="ECO:0000256" key="1">
    <source>
        <dbReference type="ARBA" id="ARBA00023157"/>
    </source>
</evidence>
<dbReference type="AlphaFoldDB" id="A0A6J2KFC5"/>
<dbReference type="PANTHER" id="PTHR24256">
    <property type="entry name" value="TRYPTASE-RELATED"/>
    <property type="match status" value="1"/>
</dbReference>